<evidence type="ECO:0000313" key="9">
    <source>
        <dbReference type="RefSeq" id="XP_044921056.1"/>
    </source>
</evidence>
<protein>
    <submittedName>
        <fullName evidence="9">Uncharacterized protein LOC101691246</fullName>
    </submittedName>
</protein>
<feature type="domain" description="Ig-like" evidence="7">
    <location>
        <begin position="116"/>
        <end position="197"/>
    </location>
</feature>
<dbReference type="InterPro" id="IPR053896">
    <property type="entry name" value="BTN3A2-like_Ig-C"/>
</dbReference>
<evidence type="ECO:0000256" key="4">
    <source>
        <dbReference type="ARBA" id="ARBA00023136"/>
    </source>
</evidence>
<dbReference type="PANTHER" id="PTHR24100">
    <property type="entry name" value="BUTYROPHILIN"/>
    <property type="match status" value="1"/>
</dbReference>
<dbReference type="AlphaFoldDB" id="A0A8U0UNW0"/>
<keyword evidence="4 6" id="KW-0472">Membrane</keyword>
<dbReference type="GO" id="GO:0050852">
    <property type="term" value="P:T cell receptor signaling pathway"/>
    <property type="evidence" value="ECO:0007669"/>
    <property type="project" value="TreeGrafter"/>
</dbReference>
<evidence type="ECO:0000256" key="2">
    <source>
        <dbReference type="ARBA" id="ARBA00022692"/>
    </source>
</evidence>
<proteinExistence type="predicted"/>
<dbReference type="InterPro" id="IPR007110">
    <property type="entry name" value="Ig-like_dom"/>
</dbReference>
<evidence type="ECO:0000256" key="5">
    <source>
        <dbReference type="ARBA" id="ARBA00023319"/>
    </source>
</evidence>
<gene>
    <name evidence="9" type="primary">LOC101691246</name>
</gene>
<evidence type="ECO:0000313" key="8">
    <source>
        <dbReference type="Proteomes" id="UP000000715"/>
    </source>
</evidence>
<dbReference type="RefSeq" id="XP_044921056.1">
    <property type="nucleotide sequence ID" value="XM_045065121.1"/>
</dbReference>
<evidence type="ECO:0000256" key="1">
    <source>
        <dbReference type="ARBA" id="ARBA00004370"/>
    </source>
</evidence>
<sequence length="354" mass="39777">MTEWQWVFLKMPWRVCELRRAEKDGSWNEIPPTPLGDGIPTLMVGSSACPLDLSQVPMIPMAGPLTLILVGITPPRSPQNAMLPWSCVQEGSAGISGFWVASLGSPAFLFRCGLCPSSAHHRAREGWVRIVCMASGWFPKPQVQWRALSGEKFLTFSETQAQGLFTIKAILVVRDSSSGNVTCSVLNPILGQEKAMAMFIPEPFFSWSSPWKLAFMVILTVLMLLLLGAAFYIMREHTAKLQEMQEWEKPHREQEEDQQIKEEALKARDELQGDLDWRKSVYLPVSPVTQRGVNNMQICSGSCLTRVSSLSTLKKAKLYADWQKEKFQACELLLLFGCSYCYPMAADTSFSLLW</sequence>
<reference evidence="9" key="1">
    <citation type="submission" date="2025-08" db="UniProtKB">
        <authorList>
            <consortium name="RefSeq"/>
        </authorList>
    </citation>
    <scope>IDENTIFICATION</scope>
    <source>
        <tissue evidence="9">Brain</tissue>
    </source>
</reference>
<keyword evidence="8" id="KW-1185">Reference proteome</keyword>
<evidence type="ECO:0000259" key="7">
    <source>
        <dbReference type="PROSITE" id="PS50835"/>
    </source>
</evidence>
<accession>A0A8U0UNW0</accession>
<name>A0A8U0UNW0_MUSPF</name>
<dbReference type="InterPro" id="IPR013783">
    <property type="entry name" value="Ig-like_fold"/>
</dbReference>
<dbReference type="GeneID" id="101691246"/>
<evidence type="ECO:0000256" key="3">
    <source>
        <dbReference type="ARBA" id="ARBA00022989"/>
    </source>
</evidence>
<dbReference type="InterPro" id="IPR036179">
    <property type="entry name" value="Ig-like_dom_sf"/>
</dbReference>
<dbReference type="GO" id="GO:0009897">
    <property type="term" value="C:external side of plasma membrane"/>
    <property type="evidence" value="ECO:0007669"/>
    <property type="project" value="TreeGrafter"/>
</dbReference>
<dbReference type="PROSITE" id="PS50835">
    <property type="entry name" value="IG_LIKE"/>
    <property type="match status" value="1"/>
</dbReference>
<dbReference type="Pfam" id="PF22705">
    <property type="entry name" value="C2-set_3"/>
    <property type="match status" value="1"/>
</dbReference>
<keyword evidence="3 6" id="KW-1133">Transmembrane helix</keyword>
<dbReference type="OrthoDB" id="9986391at2759"/>
<keyword evidence="5" id="KW-0393">Immunoglobulin domain</keyword>
<dbReference type="GO" id="GO:0001817">
    <property type="term" value="P:regulation of cytokine production"/>
    <property type="evidence" value="ECO:0007669"/>
    <property type="project" value="TreeGrafter"/>
</dbReference>
<dbReference type="Gene3D" id="2.60.40.10">
    <property type="entry name" value="Immunoglobulins"/>
    <property type="match status" value="1"/>
</dbReference>
<dbReference type="GO" id="GO:0005102">
    <property type="term" value="F:signaling receptor binding"/>
    <property type="evidence" value="ECO:0007669"/>
    <property type="project" value="TreeGrafter"/>
</dbReference>
<dbReference type="PANTHER" id="PTHR24100:SF64">
    <property type="entry name" value="BUTYROPHILIN, SUBFAMILY 3, MEMBER A3-RELATED"/>
    <property type="match status" value="1"/>
</dbReference>
<comment type="subcellular location">
    <subcellularLocation>
        <location evidence="1">Membrane</location>
    </subcellularLocation>
</comment>
<dbReference type="InterPro" id="IPR050504">
    <property type="entry name" value="IgSF_BTN/MOG"/>
</dbReference>
<dbReference type="FunFam" id="2.60.40.10:FF:000088">
    <property type="entry name" value="Butyrophilin subfamily 1 member A1"/>
    <property type="match status" value="1"/>
</dbReference>
<feature type="transmembrane region" description="Helical" evidence="6">
    <location>
        <begin position="213"/>
        <end position="234"/>
    </location>
</feature>
<dbReference type="SUPFAM" id="SSF48726">
    <property type="entry name" value="Immunoglobulin"/>
    <property type="match status" value="1"/>
</dbReference>
<evidence type="ECO:0000256" key="6">
    <source>
        <dbReference type="SAM" id="Phobius"/>
    </source>
</evidence>
<dbReference type="Proteomes" id="UP000000715">
    <property type="component" value="Unplaced"/>
</dbReference>
<organism evidence="8 9">
    <name type="scientific">Mustela putorius furo</name>
    <name type="common">European domestic ferret</name>
    <name type="synonym">Mustela furo</name>
    <dbReference type="NCBI Taxonomy" id="9669"/>
    <lineage>
        <taxon>Eukaryota</taxon>
        <taxon>Metazoa</taxon>
        <taxon>Chordata</taxon>
        <taxon>Craniata</taxon>
        <taxon>Vertebrata</taxon>
        <taxon>Euteleostomi</taxon>
        <taxon>Mammalia</taxon>
        <taxon>Eutheria</taxon>
        <taxon>Laurasiatheria</taxon>
        <taxon>Carnivora</taxon>
        <taxon>Caniformia</taxon>
        <taxon>Musteloidea</taxon>
        <taxon>Mustelidae</taxon>
        <taxon>Mustelinae</taxon>
        <taxon>Mustela</taxon>
    </lineage>
</organism>
<keyword evidence="2 6" id="KW-0812">Transmembrane</keyword>